<dbReference type="EMBL" id="SWFM01000003">
    <property type="protein sequence ID" value="TKD69834.1"/>
    <property type="molecule type" value="Genomic_DNA"/>
</dbReference>
<proteinExistence type="predicted"/>
<dbReference type="AlphaFoldDB" id="A0A4U1MHA5"/>
<sequence length="284" mass="32795">MVQMEGGRGETNLIRKLTAADIEEVTGMETGIEDDYVIRIFSKLIEENYMLGYFEAHTLVGIAGVTIYEGEVAVLGRLRTHKEYRGRGIASTLMNQLKKESFHSLDMDWVGYATEMNNIAGNRMARHLQMNLEAIVVSSRISPGAVEGTHDTQPYRSDFSRNSKKKYLEECSEKERLPFFPHSIYYPLPYVPKLTVGYLDSIEMFQNDLGSFMIMKEEKGASYLHVKVWNERTLHSKEMWQIVNAEAEREARSIWIDLPLDQANWLEAQSHQTIWHLYGKKRSM</sequence>
<dbReference type="CDD" id="cd04301">
    <property type="entry name" value="NAT_SF"/>
    <property type="match status" value="1"/>
</dbReference>
<dbReference type="GO" id="GO:0016747">
    <property type="term" value="F:acyltransferase activity, transferring groups other than amino-acyl groups"/>
    <property type="evidence" value="ECO:0007669"/>
    <property type="project" value="InterPro"/>
</dbReference>
<name>A0A4U1MHA5_9BACL</name>
<organism evidence="2 3">
    <name type="scientific">Guptibacillus hwajinpoensis</name>
    <dbReference type="NCBI Taxonomy" id="208199"/>
    <lineage>
        <taxon>Bacteria</taxon>
        <taxon>Bacillati</taxon>
        <taxon>Bacillota</taxon>
        <taxon>Bacilli</taxon>
        <taxon>Bacillales</taxon>
        <taxon>Guptibacillaceae</taxon>
        <taxon>Guptibacillus</taxon>
    </lineage>
</organism>
<comment type="caution">
    <text evidence="2">The sequence shown here is derived from an EMBL/GenBank/DDBJ whole genome shotgun (WGS) entry which is preliminary data.</text>
</comment>
<dbReference type="PROSITE" id="PS51186">
    <property type="entry name" value="GNAT"/>
    <property type="match status" value="1"/>
</dbReference>
<evidence type="ECO:0000313" key="2">
    <source>
        <dbReference type="EMBL" id="TKD69834.1"/>
    </source>
</evidence>
<evidence type="ECO:0000313" key="3">
    <source>
        <dbReference type="Proteomes" id="UP000310541"/>
    </source>
</evidence>
<protein>
    <submittedName>
        <fullName evidence="2">GNAT family N-acetyltransferase</fullName>
    </submittedName>
</protein>
<dbReference type="InterPro" id="IPR000182">
    <property type="entry name" value="GNAT_dom"/>
</dbReference>
<gene>
    <name evidence="2" type="ORF">FBF83_11205</name>
</gene>
<dbReference type="Pfam" id="PF00583">
    <property type="entry name" value="Acetyltransf_1"/>
    <property type="match status" value="1"/>
</dbReference>
<dbReference type="InterPro" id="IPR016181">
    <property type="entry name" value="Acyl_CoA_acyltransferase"/>
</dbReference>
<reference evidence="2 3" key="1">
    <citation type="submission" date="2019-04" db="EMBL/GenBank/DDBJ databases">
        <title>Genome sequence of Bacillus hwajinpoensis strain Y2.</title>
        <authorList>
            <person name="Fair J.L."/>
            <person name="Maclea K.S."/>
        </authorList>
    </citation>
    <scope>NUCLEOTIDE SEQUENCE [LARGE SCALE GENOMIC DNA]</scope>
    <source>
        <strain evidence="2 3">Y2</strain>
    </source>
</reference>
<dbReference type="Proteomes" id="UP000310541">
    <property type="component" value="Unassembled WGS sequence"/>
</dbReference>
<accession>A0A4U1MHA5</accession>
<keyword evidence="2" id="KW-0808">Transferase</keyword>
<evidence type="ECO:0000259" key="1">
    <source>
        <dbReference type="PROSITE" id="PS51186"/>
    </source>
</evidence>
<dbReference type="SUPFAM" id="SSF55729">
    <property type="entry name" value="Acyl-CoA N-acyltransferases (Nat)"/>
    <property type="match status" value="1"/>
</dbReference>
<dbReference type="Gene3D" id="3.40.630.30">
    <property type="match status" value="1"/>
</dbReference>
<feature type="domain" description="N-acetyltransferase" evidence="1">
    <location>
        <begin position="12"/>
        <end position="169"/>
    </location>
</feature>